<accession>K5ZVA3</accession>
<keyword evidence="4" id="KW-0812">Transmembrane</keyword>
<evidence type="ECO:0000313" key="10">
    <source>
        <dbReference type="Proteomes" id="UP000006330"/>
    </source>
</evidence>
<dbReference type="PANTHER" id="PTHR30069">
    <property type="entry name" value="TONB-DEPENDENT OUTER MEMBRANE RECEPTOR"/>
    <property type="match status" value="1"/>
</dbReference>
<keyword evidence="6" id="KW-0998">Cell outer membrane</keyword>
<dbReference type="GO" id="GO:0015344">
    <property type="term" value="F:siderophore uptake transmembrane transporter activity"/>
    <property type="evidence" value="ECO:0007669"/>
    <property type="project" value="TreeGrafter"/>
</dbReference>
<dbReference type="InterPro" id="IPR039426">
    <property type="entry name" value="TonB-dep_rcpt-like"/>
</dbReference>
<comment type="subcellular location">
    <subcellularLocation>
        <location evidence="1">Cell outer membrane</location>
        <topology evidence="1">Multi-pass membrane protein</topology>
    </subcellularLocation>
</comment>
<gene>
    <name evidence="9" type="ORF">HMPREF1076_02363</name>
</gene>
<dbReference type="EMBL" id="AGZO01000016">
    <property type="protein sequence ID" value="EKN15421.1"/>
    <property type="molecule type" value="Genomic_DNA"/>
</dbReference>
<dbReference type="GO" id="GO:0044718">
    <property type="term" value="P:siderophore transmembrane transport"/>
    <property type="evidence" value="ECO:0007669"/>
    <property type="project" value="TreeGrafter"/>
</dbReference>
<dbReference type="PANTHER" id="PTHR30069:SF46">
    <property type="entry name" value="OAR PROTEIN"/>
    <property type="match status" value="1"/>
</dbReference>
<dbReference type="PATRIC" id="fig|999418.3.peg.2407"/>
<keyword evidence="5" id="KW-0472">Membrane</keyword>
<feature type="domain" description="TonB-dependent transporter Oar-like beta-barrel" evidence="8">
    <location>
        <begin position="238"/>
        <end position="312"/>
    </location>
</feature>
<evidence type="ECO:0000259" key="8">
    <source>
        <dbReference type="Pfam" id="PF25183"/>
    </source>
</evidence>
<comment type="caution">
    <text evidence="9">The sequence shown here is derived from an EMBL/GenBank/DDBJ whole genome shotgun (WGS) entry which is preliminary data.</text>
</comment>
<name>K5ZVA3_9BACT</name>
<dbReference type="SUPFAM" id="SSF56935">
    <property type="entry name" value="Porins"/>
    <property type="match status" value="1"/>
</dbReference>
<dbReference type="InterPro" id="IPR057601">
    <property type="entry name" value="Oar-like_b-barrel"/>
</dbReference>
<evidence type="ECO:0000256" key="3">
    <source>
        <dbReference type="ARBA" id="ARBA00022452"/>
    </source>
</evidence>
<keyword evidence="7" id="KW-0732">Signal</keyword>
<proteinExistence type="predicted"/>
<dbReference type="OrthoDB" id="9768147at2"/>
<keyword evidence="3" id="KW-1134">Transmembrane beta strand</keyword>
<evidence type="ECO:0000313" key="9">
    <source>
        <dbReference type="EMBL" id="EKN15421.1"/>
    </source>
</evidence>
<dbReference type="Gene3D" id="2.60.40.1120">
    <property type="entry name" value="Carboxypeptidase-like, regulatory domain"/>
    <property type="match status" value="1"/>
</dbReference>
<dbReference type="Pfam" id="PF13620">
    <property type="entry name" value="CarboxypepD_reg"/>
    <property type="match status" value="1"/>
</dbReference>
<evidence type="ECO:0000256" key="5">
    <source>
        <dbReference type="ARBA" id="ARBA00023136"/>
    </source>
</evidence>
<dbReference type="Proteomes" id="UP000006330">
    <property type="component" value="Unassembled WGS sequence"/>
</dbReference>
<dbReference type="Gene3D" id="2.170.130.10">
    <property type="entry name" value="TonB-dependent receptor, plug domain"/>
    <property type="match status" value="1"/>
</dbReference>
<dbReference type="GO" id="GO:0009279">
    <property type="term" value="C:cell outer membrane"/>
    <property type="evidence" value="ECO:0007669"/>
    <property type="project" value="UniProtKB-SubCell"/>
</dbReference>
<dbReference type="InterPro" id="IPR008969">
    <property type="entry name" value="CarboxyPept-like_regulatory"/>
</dbReference>
<dbReference type="Pfam" id="PF25183">
    <property type="entry name" value="OMP_b-brl_4"/>
    <property type="match status" value="2"/>
</dbReference>
<dbReference type="AlphaFoldDB" id="K5ZVA3"/>
<dbReference type="RefSeq" id="WP_007654298.1">
    <property type="nucleotide sequence ID" value="NZ_JH976472.1"/>
</dbReference>
<dbReference type="SUPFAM" id="SSF49464">
    <property type="entry name" value="Carboxypeptidase regulatory domain-like"/>
    <property type="match status" value="1"/>
</dbReference>
<feature type="domain" description="TonB-dependent transporter Oar-like beta-barrel" evidence="8">
    <location>
        <begin position="348"/>
        <end position="999"/>
    </location>
</feature>
<evidence type="ECO:0000256" key="1">
    <source>
        <dbReference type="ARBA" id="ARBA00004571"/>
    </source>
</evidence>
<evidence type="ECO:0000256" key="6">
    <source>
        <dbReference type="ARBA" id="ARBA00023237"/>
    </source>
</evidence>
<keyword evidence="2" id="KW-0813">Transport</keyword>
<dbReference type="InterPro" id="IPR036942">
    <property type="entry name" value="Beta-barrel_TonB_sf"/>
</dbReference>
<feature type="chain" id="PRO_5003893239" description="TonB-dependent transporter Oar-like beta-barrel domain-containing protein" evidence="7">
    <location>
        <begin position="21"/>
        <end position="1061"/>
    </location>
</feature>
<organism evidence="9 10">
    <name type="scientific">Parabacteroides goldsteinii CL02T12C30</name>
    <dbReference type="NCBI Taxonomy" id="999418"/>
    <lineage>
        <taxon>Bacteria</taxon>
        <taxon>Pseudomonadati</taxon>
        <taxon>Bacteroidota</taxon>
        <taxon>Bacteroidia</taxon>
        <taxon>Bacteroidales</taxon>
        <taxon>Tannerellaceae</taxon>
        <taxon>Parabacteroides</taxon>
    </lineage>
</organism>
<feature type="signal peptide" evidence="7">
    <location>
        <begin position="1"/>
        <end position="20"/>
    </location>
</feature>
<sequence>MKNLSVFVLFLFCLTFTLNGQVTTSGISGKVTAEGELLIGATVQAVHEPSGTTYGTVTNADGRYSLQGMRTGGPYTVEVSYVGFQKAVYKNITLQLGETYLLDVKLTESLSLDEVVVTASKAALFNSQKTGAAQNFNQSQIQATPSVSRSIFDVTKMNPLGVNTASGMSFAGSSNKYNSFQIDGITNNDVFGLSSSGTNGGQAGANPISLEAIEEIQVVIAPYDVRQGGFTGGGINAITKSGTNTFHGSAYWYYNNENFYGKTPGKDAKERKKLGDQSSATYGFTLGGPIVKDKLFFFANYERVKETYPSSNNIGSTESNLDVKEVDQIVNKISQLTGGYNAGGYGPQDIDTYSNKILTRLDWNINEQNKFTVRYSFLDGRKMVFSNSVSSAKLNDNGYFMNNKTHSLVSELNTQFTPSWSNEFRFGWTNVRDYRDPIGQPLPNITINNLINNGDPTKKSSLELGTERNSAANALDQDIFTLEDNLIWNKGNHTITLGTHNEFFHMKNLYITNIYGSYVYNSLDDFLTVGTANEVLPNSYEYSYSNEKITGTDRWAPVFGAAQLGFYAQDEWKVTNRFSMTYGLRLDIPLLFDKPRANEVFNSSTVATSMGLATDQMPTTKVLWSPRVGFRWSLNEDRTTLLRGGAGIFTGRVPFVWISNSFGNAGVEMVRTAYSSSLGNYPSDFKFNIDPNKQYKDPNAKVPTSEVDVMAKNFRFPSVFRANLAVEQMLPFGIRGTLEGLYSKTLNNILYENINYQWKGETLNNGGDDRPVYEKQDNHFTQVMLLKNTSKGYTFNITTKLEKSFDFGLNAMIAYTYGQAKSLNDGNSSQAYSGWKYNATYYGDMNPELTWSMFDVRNRVIGSVSYRKEYAKHFATTVSLFYNGQTGGRYSLLDYTDLNKDGYRNDLMYVPTDAELEKMVFTDIHSNNNTVTAAEQKDALIKWIEGNDELRKSKGTHIKRNQMTLPFEHHFDFHFAQDFFVDIAGQRNTIQLNFDIINVGYLLNKKWGMYYQTNSGYDLTPLTTKIGTNGATYQFYDPGEMYTNTNITSRWHAQVGLKYIF</sequence>
<evidence type="ECO:0000256" key="2">
    <source>
        <dbReference type="ARBA" id="ARBA00022448"/>
    </source>
</evidence>
<evidence type="ECO:0000256" key="4">
    <source>
        <dbReference type="ARBA" id="ARBA00022692"/>
    </source>
</evidence>
<dbReference type="Gene3D" id="2.40.170.20">
    <property type="entry name" value="TonB-dependent receptor, beta-barrel domain"/>
    <property type="match status" value="1"/>
</dbReference>
<dbReference type="InterPro" id="IPR037066">
    <property type="entry name" value="Plug_dom_sf"/>
</dbReference>
<dbReference type="HOGENOM" id="CLU_006298_1_0_10"/>
<protein>
    <recommendedName>
        <fullName evidence="8">TonB-dependent transporter Oar-like beta-barrel domain-containing protein</fullName>
    </recommendedName>
</protein>
<reference evidence="9 10" key="1">
    <citation type="submission" date="2012-02" db="EMBL/GenBank/DDBJ databases">
        <title>The Genome Sequence of Parabacteroides goldsteinii CL02T12C30.</title>
        <authorList>
            <consortium name="The Broad Institute Genome Sequencing Platform"/>
            <person name="Earl A."/>
            <person name="Ward D."/>
            <person name="Feldgarden M."/>
            <person name="Gevers D."/>
            <person name="Zitomersky N.L."/>
            <person name="Coyne M.J."/>
            <person name="Comstock L.E."/>
            <person name="Young S.K."/>
            <person name="Zeng Q."/>
            <person name="Gargeya S."/>
            <person name="Fitzgerald M."/>
            <person name="Haas B."/>
            <person name="Abouelleil A."/>
            <person name="Alvarado L."/>
            <person name="Arachchi H.M."/>
            <person name="Berlin A."/>
            <person name="Chapman S.B."/>
            <person name="Gearin G."/>
            <person name="Goldberg J."/>
            <person name="Griggs A."/>
            <person name="Gujja S."/>
            <person name="Hansen M."/>
            <person name="Heiman D."/>
            <person name="Howarth C."/>
            <person name="Larimer J."/>
            <person name="Lui A."/>
            <person name="MacDonald P.J.P."/>
            <person name="McCowen C."/>
            <person name="Montmayeur A."/>
            <person name="Murphy C."/>
            <person name="Neiman D."/>
            <person name="Pearson M."/>
            <person name="Priest M."/>
            <person name="Roberts A."/>
            <person name="Saif S."/>
            <person name="Shea T."/>
            <person name="Sisk P."/>
            <person name="Stolte C."/>
            <person name="Sykes S."/>
            <person name="Wortman J."/>
            <person name="Nusbaum C."/>
            <person name="Birren B."/>
        </authorList>
    </citation>
    <scope>NUCLEOTIDE SEQUENCE [LARGE SCALE GENOMIC DNA]</scope>
    <source>
        <strain evidence="9 10">CL02T12C30</strain>
    </source>
</reference>
<evidence type="ECO:0000256" key="7">
    <source>
        <dbReference type="SAM" id="SignalP"/>
    </source>
</evidence>